<dbReference type="RefSeq" id="XP_005781823.1">
    <property type="nucleotide sequence ID" value="XM_005781766.1"/>
</dbReference>
<organism evidence="2 3">
    <name type="scientific">Emiliania huxleyi (strain CCMP1516)</name>
    <dbReference type="NCBI Taxonomy" id="280463"/>
    <lineage>
        <taxon>Eukaryota</taxon>
        <taxon>Haptista</taxon>
        <taxon>Haptophyta</taxon>
        <taxon>Prymnesiophyceae</taxon>
        <taxon>Isochrysidales</taxon>
        <taxon>Noelaerhabdaceae</taxon>
        <taxon>Emiliania</taxon>
    </lineage>
</organism>
<evidence type="ECO:0000313" key="2">
    <source>
        <dbReference type="EnsemblProtists" id="EOD29394"/>
    </source>
</evidence>
<dbReference type="InterPro" id="IPR052523">
    <property type="entry name" value="Trichothecene_AcTrans"/>
</dbReference>
<reference evidence="3" key="1">
    <citation type="journal article" date="2013" name="Nature">
        <title>Pan genome of the phytoplankton Emiliania underpins its global distribution.</title>
        <authorList>
            <person name="Read B.A."/>
            <person name="Kegel J."/>
            <person name="Klute M.J."/>
            <person name="Kuo A."/>
            <person name="Lefebvre S.C."/>
            <person name="Maumus F."/>
            <person name="Mayer C."/>
            <person name="Miller J."/>
            <person name="Monier A."/>
            <person name="Salamov A."/>
            <person name="Young J."/>
            <person name="Aguilar M."/>
            <person name="Claverie J.M."/>
            <person name="Frickenhaus S."/>
            <person name="Gonzalez K."/>
            <person name="Herman E.K."/>
            <person name="Lin Y.C."/>
            <person name="Napier J."/>
            <person name="Ogata H."/>
            <person name="Sarno A.F."/>
            <person name="Shmutz J."/>
            <person name="Schroeder D."/>
            <person name="de Vargas C."/>
            <person name="Verret F."/>
            <person name="von Dassow P."/>
            <person name="Valentin K."/>
            <person name="Van de Peer Y."/>
            <person name="Wheeler G."/>
            <person name="Dacks J.B."/>
            <person name="Delwiche C.F."/>
            <person name="Dyhrman S.T."/>
            <person name="Glockner G."/>
            <person name="John U."/>
            <person name="Richards T."/>
            <person name="Worden A.Z."/>
            <person name="Zhang X."/>
            <person name="Grigoriev I.V."/>
            <person name="Allen A.E."/>
            <person name="Bidle K."/>
            <person name="Borodovsky M."/>
            <person name="Bowler C."/>
            <person name="Brownlee C."/>
            <person name="Cock J.M."/>
            <person name="Elias M."/>
            <person name="Gladyshev V.N."/>
            <person name="Groth M."/>
            <person name="Guda C."/>
            <person name="Hadaegh A."/>
            <person name="Iglesias-Rodriguez M.D."/>
            <person name="Jenkins J."/>
            <person name="Jones B.M."/>
            <person name="Lawson T."/>
            <person name="Leese F."/>
            <person name="Lindquist E."/>
            <person name="Lobanov A."/>
            <person name="Lomsadze A."/>
            <person name="Malik S.B."/>
            <person name="Marsh M.E."/>
            <person name="Mackinder L."/>
            <person name="Mock T."/>
            <person name="Mueller-Roeber B."/>
            <person name="Pagarete A."/>
            <person name="Parker M."/>
            <person name="Probert I."/>
            <person name="Quesneville H."/>
            <person name="Raines C."/>
            <person name="Rensing S.A."/>
            <person name="Riano-Pachon D.M."/>
            <person name="Richier S."/>
            <person name="Rokitta S."/>
            <person name="Shiraiwa Y."/>
            <person name="Soanes D.M."/>
            <person name="van der Giezen M."/>
            <person name="Wahlund T.M."/>
            <person name="Williams B."/>
            <person name="Wilson W."/>
            <person name="Wolfe G."/>
            <person name="Wurch L.L."/>
        </authorList>
    </citation>
    <scope>NUCLEOTIDE SEQUENCE</scope>
</reference>
<dbReference type="InterPro" id="IPR016181">
    <property type="entry name" value="Acyl_CoA_acyltransferase"/>
</dbReference>
<feature type="domain" description="N-acetyltransferase" evidence="1">
    <location>
        <begin position="112"/>
        <end position="219"/>
    </location>
</feature>
<name>A0A0D3K0V9_EMIH1</name>
<evidence type="ECO:0000313" key="3">
    <source>
        <dbReference type="Proteomes" id="UP000013827"/>
    </source>
</evidence>
<protein>
    <recommendedName>
        <fullName evidence="1">N-acetyltransferase domain-containing protein</fullName>
    </recommendedName>
</protein>
<reference evidence="2" key="2">
    <citation type="submission" date="2024-10" db="UniProtKB">
        <authorList>
            <consortium name="EnsemblProtists"/>
        </authorList>
    </citation>
    <scope>IDENTIFICATION</scope>
</reference>
<dbReference type="Pfam" id="PF00583">
    <property type="entry name" value="Acetyltransf_1"/>
    <property type="match status" value="1"/>
</dbReference>
<dbReference type="Proteomes" id="UP000013827">
    <property type="component" value="Unassembled WGS sequence"/>
</dbReference>
<dbReference type="PROSITE" id="PS51186">
    <property type="entry name" value="GNAT"/>
    <property type="match status" value="1"/>
</dbReference>
<dbReference type="GeneID" id="19046743"/>
<proteinExistence type="predicted"/>
<dbReference type="GO" id="GO:0016747">
    <property type="term" value="F:acyltransferase activity, transferring groups other than amino-acyl groups"/>
    <property type="evidence" value="ECO:0007669"/>
    <property type="project" value="InterPro"/>
</dbReference>
<dbReference type="Gene3D" id="3.40.630.30">
    <property type="match status" value="1"/>
</dbReference>
<dbReference type="SUPFAM" id="SSF55729">
    <property type="entry name" value="Acyl-CoA N-acyltransferases (Nat)"/>
    <property type="match status" value="1"/>
</dbReference>
<sequence>MTVGEPRAYRAAADASSNAGSLTSAFLHDPLLRTLVPNEEAFRTLGRRTLATLTWALDASYGLTDVICDEAGVVVCTAIWEPAGMTCGALCRFVLMSLWMVCVLGLRRAFCVAGMLLAFETRRHQHAPTAHHLQLLGTRQSEQSKGVGSKLIQAGIRRADKLGLPCYLEASNERSVPFYKRHGFKVVETYYHFEGGVDGDGNRIVGRGPVVTLMFRPLGGVAH</sequence>
<dbReference type="EnsemblProtists" id="EOD29394">
    <property type="protein sequence ID" value="EOD29394"/>
    <property type="gene ID" value="EMIHUDRAFT_204049"/>
</dbReference>
<dbReference type="InterPro" id="IPR000182">
    <property type="entry name" value="GNAT_dom"/>
</dbReference>
<keyword evidence="3" id="KW-1185">Reference proteome</keyword>
<accession>A0A0D3K0V9</accession>
<dbReference type="PaxDb" id="2903-EOD29394"/>
<dbReference type="PANTHER" id="PTHR42791">
    <property type="entry name" value="GNAT FAMILY ACETYLTRANSFERASE"/>
    <property type="match status" value="1"/>
</dbReference>
<dbReference type="HOGENOM" id="CLU_1242106_0_0_1"/>
<evidence type="ECO:0000259" key="1">
    <source>
        <dbReference type="PROSITE" id="PS51186"/>
    </source>
</evidence>
<dbReference type="PANTHER" id="PTHR42791:SF1">
    <property type="entry name" value="N-ACETYLTRANSFERASE DOMAIN-CONTAINING PROTEIN"/>
    <property type="match status" value="1"/>
</dbReference>
<dbReference type="KEGG" id="ehx:EMIHUDRAFT_204049"/>
<dbReference type="AlphaFoldDB" id="A0A0D3K0V9"/>